<feature type="compositionally biased region" description="Pro residues" evidence="16">
    <location>
        <begin position="370"/>
        <end position="379"/>
    </location>
</feature>
<keyword evidence="7" id="KW-0547">Nucleotide-binding</keyword>
<dbReference type="EMBL" id="HG793128">
    <property type="protein sequence ID" value="CDK27233.1"/>
    <property type="molecule type" value="Genomic_DNA"/>
</dbReference>
<comment type="catalytic activity">
    <reaction evidence="14">
        <text>[DNA-directed RNA polymerase] + ATP = phospho-[DNA-directed RNA polymerase] + ADP + H(+)</text>
        <dbReference type="Rhea" id="RHEA:10216"/>
        <dbReference type="Rhea" id="RHEA-COMP:11321"/>
        <dbReference type="Rhea" id="RHEA-COMP:11322"/>
        <dbReference type="ChEBI" id="CHEBI:15378"/>
        <dbReference type="ChEBI" id="CHEBI:30616"/>
        <dbReference type="ChEBI" id="CHEBI:43176"/>
        <dbReference type="ChEBI" id="CHEBI:68546"/>
        <dbReference type="ChEBI" id="CHEBI:456216"/>
        <dbReference type="EC" id="2.7.11.23"/>
    </reaction>
</comment>
<dbReference type="InterPro" id="IPR000719">
    <property type="entry name" value="Prot_kinase_dom"/>
</dbReference>
<dbReference type="GO" id="GO:0000785">
    <property type="term" value="C:chromatin"/>
    <property type="evidence" value="ECO:0007669"/>
    <property type="project" value="EnsemblFungi"/>
</dbReference>
<dbReference type="Pfam" id="PF00069">
    <property type="entry name" value="Pkinase"/>
    <property type="match status" value="1"/>
</dbReference>
<dbReference type="InterPro" id="IPR008271">
    <property type="entry name" value="Ser/Thr_kinase_AS"/>
</dbReference>
<keyword evidence="6" id="KW-0808">Transferase</keyword>
<evidence type="ECO:0000256" key="1">
    <source>
        <dbReference type="ARBA" id="ARBA00004123"/>
    </source>
</evidence>
<accession>W6MM24</accession>
<dbReference type="AlphaFoldDB" id="W6MM24"/>
<evidence type="ECO:0000256" key="6">
    <source>
        <dbReference type="ARBA" id="ARBA00022679"/>
    </source>
</evidence>
<protein>
    <recommendedName>
        <fullName evidence="11">Serine/threonine-protein kinase BUR1</fullName>
        <ecNumber evidence="4">2.7.11.22</ecNumber>
        <ecNumber evidence="3">2.7.11.23</ecNumber>
    </recommendedName>
    <alternativeName>
        <fullName evidence="15">Serine/threonine-protein kinase bur1</fullName>
    </alternativeName>
</protein>
<comment type="catalytic activity">
    <reaction evidence="12">
        <text>L-threonyl-[protein] + ATP = O-phospho-L-threonyl-[protein] + ADP + H(+)</text>
        <dbReference type="Rhea" id="RHEA:46608"/>
        <dbReference type="Rhea" id="RHEA-COMP:11060"/>
        <dbReference type="Rhea" id="RHEA-COMP:11605"/>
        <dbReference type="ChEBI" id="CHEBI:15378"/>
        <dbReference type="ChEBI" id="CHEBI:30013"/>
        <dbReference type="ChEBI" id="CHEBI:30616"/>
        <dbReference type="ChEBI" id="CHEBI:61977"/>
        <dbReference type="ChEBI" id="CHEBI:456216"/>
        <dbReference type="EC" id="2.7.11.22"/>
    </reaction>
</comment>
<comment type="similarity">
    <text evidence="2">Belongs to the protein kinase superfamily. CMGC Ser/Thr protein kinase family. CDC2/CDKX subfamily.</text>
</comment>
<dbReference type="InterPro" id="IPR011009">
    <property type="entry name" value="Kinase-like_dom_sf"/>
</dbReference>
<keyword evidence="9" id="KW-0067">ATP-binding</keyword>
<evidence type="ECO:0000256" key="8">
    <source>
        <dbReference type="ARBA" id="ARBA00022777"/>
    </source>
</evidence>
<evidence type="ECO:0000256" key="4">
    <source>
        <dbReference type="ARBA" id="ARBA00012425"/>
    </source>
</evidence>
<dbReference type="GO" id="GO:0005524">
    <property type="term" value="F:ATP binding"/>
    <property type="evidence" value="ECO:0007669"/>
    <property type="project" value="UniProtKB-KW"/>
</dbReference>
<evidence type="ECO:0000256" key="10">
    <source>
        <dbReference type="ARBA" id="ARBA00023242"/>
    </source>
</evidence>
<evidence type="ECO:0000256" key="15">
    <source>
        <dbReference type="ARBA" id="ARBA00073250"/>
    </source>
</evidence>
<sequence>MKKLIVHDTKDGFPITAFREVTIMKNLAHGNVLQLLSMVHEDGDVSKKIPGSFYTITPYASTDLTGLLNNPRIRVRPSHVKCILLQLFEGIDYIHRKRYLHRDIKAANILIDTSGTLKIADFGLARVYYGPSPTRTRPGAGEHEYTGLVSTRWYRAPELILGDKKYTTAIDMWSVGCVFGEMFTGKPIMEGESDVHQGNLIFQLVGPANDKTLPGYSNLPGSKTYGNLPQSRNLETQFAHLGKQGMDLLSGLLTLDPLKRLTAERAKDHPYFEYEPLACPPSELPTAEDSHESDLKKYKEESQNQQQNQQQHHYQHPPRSPGPGPGPHHQSFRPHNSSSNKMHVNSFPNGPRPRFDEHSSSNGFDIVRRPPGPTGPYPTGPQHNIPHSGPHRTDSRYPKFPRPPKPQSYPSEKEFGKVPALPNFPDRPGQPWRRPREGPSGLPVAPSSDSSIPKNPARTAASLYGDDRMSSGLASLVNGSTRPKEGDTPNKKAKK</sequence>
<evidence type="ECO:0000313" key="18">
    <source>
        <dbReference type="EMBL" id="CDK27233.1"/>
    </source>
</evidence>
<dbReference type="OrthoDB" id="28397at2759"/>
<evidence type="ECO:0000256" key="14">
    <source>
        <dbReference type="ARBA" id="ARBA00049280"/>
    </source>
</evidence>
<dbReference type="GeneID" id="34520617"/>
<evidence type="ECO:0000256" key="16">
    <source>
        <dbReference type="SAM" id="MobiDB-lite"/>
    </source>
</evidence>
<dbReference type="SUPFAM" id="SSF56112">
    <property type="entry name" value="Protein kinase-like (PK-like)"/>
    <property type="match status" value="1"/>
</dbReference>
<dbReference type="EC" id="2.7.11.23" evidence="3"/>
<dbReference type="Gene3D" id="1.10.510.10">
    <property type="entry name" value="Transferase(Phosphotransferase) domain 1"/>
    <property type="match status" value="1"/>
</dbReference>
<dbReference type="RefSeq" id="XP_022459229.1">
    <property type="nucleotide sequence ID" value="XM_022601603.1"/>
</dbReference>
<dbReference type="Proteomes" id="UP000019384">
    <property type="component" value="Unassembled WGS sequence"/>
</dbReference>
<feature type="compositionally biased region" description="Low complexity" evidence="16">
    <location>
        <begin position="303"/>
        <end position="312"/>
    </location>
</feature>
<evidence type="ECO:0000256" key="11">
    <source>
        <dbReference type="ARBA" id="ARBA00041018"/>
    </source>
</evidence>
<dbReference type="FunFam" id="1.10.510.10:FF:000415">
    <property type="entry name" value="CMGC/CDK/CRK7 protein kinase, variant"/>
    <property type="match status" value="1"/>
</dbReference>
<keyword evidence="19" id="KW-1185">Reference proteome</keyword>
<keyword evidence="5" id="KW-0723">Serine/threonine-protein kinase</keyword>
<dbReference type="GO" id="GO:0070691">
    <property type="term" value="C:P-TEFb complex"/>
    <property type="evidence" value="ECO:0007669"/>
    <property type="project" value="EnsemblFungi"/>
</dbReference>
<dbReference type="PANTHER" id="PTHR24056:SF233">
    <property type="entry name" value="CYCLIN-DEPENDENT KINASE 9"/>
    <property type="match status" value="1"/>
</dbReference>
<feature type="compositionally biased region" description="Basic and acidic residues" evidence="16">
    <location>
        <begin position="482"/>
        <end position="495"/>
    </location>
</feature>
<evidence type="ECO:0000256" key="12">
    <source>
        <dbReference type="ARBA" id="ARBA00047811"/>
    </source>
</evidence>
<dbReference type="PANTHER" id="PTHR24056">
    <property type="entry name" value="CELL DIVISION PROTEIN KINASE"/>
    <property type="match status" value="1"/>
</dbReference>
<dbReference type="SMART" id="SM00220">
    <property type="entry name" value="S_TKc"/>
    <property type="match status" value="1"/>
</dbReference>
<comment type="subcellular location">
    <subcellularLocation>
        <location evidence="1">Nucleus</location>
    </subcellularLocation>
</comment>
<gene>
    <name evidence="18" type="ORF">KUCA_T00003211001</name>
</gene>
<reference evidence="18" key="1">
    <citation type="submission" date="2013-12" db="EMBL/GenBank/DDBJ databases">
        <authorList>
            <person name="Genoscope - CEA"/>
        </authorList>
    </citation>
    <scope>NUCLEOTIDE SEQUENCE</scope>
    <source>
        <strain evidence="18">CBS 1993</strain>
    </source>
</reference>
<evidence type="ECO:0000256" key="5">
    <source>
        <dbReference type="ARBA" id="ARBA00022527"/>
    </source>
</evidence>
<dbReference type="Gene3D" id="3.30.200.20">
    <property type="entry name" value="Phosphorylase Kinase, domain 1"/>
    <property type="match status" value="1"/>
</dbReference>
<evidence type="ECO:0000256" key="7">
    <source>
        <dbReference type="ARBA" id="ARBA00022741"/>
    </source>
</evidence>
<evidence type="ECO:0000259" key="17">
    <source>
        <dbReference type="PROSITE" id="PS50011"/>
    </source>
</evidence>
<evidence type="ECO:0000313" key="19">
    <source>
        <dbReference type="Proteomes" id="UP000019384"/>
    </source>
</evidence>
<feature type="compositionally biased region" description="Basic and acidic residues" evidence="16">
    <location>
        <begin position="288"/>
        <end position="302"/>
    </location>
</feature>
<proteinExistence type="inferred from homology"/>
<organism evidence="18 19">
    <name type="scientific">Kuraishia capsulata CBS 1993</name>
    <dbReference type="NCBI Taxonomy" id="1382522"/>
    <lineage>
        <taxon>Eukaryota</taxon>
        <taxon>Fungi</taxon>
        <taxon>Dikarya</taxon>
        <taxon>Ascomycota</taxon>
        <taxon>Saccharomycotina</taxon>
        <taxon>Pichiomycetes</taxon>
        <taxon>Pichiales</taxon>
        <taxon>Pichiaceae</taxon>
        <taxon>Kuraishia</taxon>
    </lineage>
</organism>
<evidence type="ECO:0000256" key="13">
    <source>
        <dbReference type="ARBA" id="ARBA00048367"/>
    </source>
</evidence>
<dbReference type="GO" id="GO:0030643">
    <property type="term" value="P:intracellular phosphate ion homeostasis"/>
    <property type="evidence" value="ECO:0007669"/>
    <property type="project" value="EnsemblFungi"/>
</dbReference>
<keyword evidence="8" id="KW-0418">Kinase</keyword>
<dbReference type="PROSITE" id="PS00108">
    <property type="entry name" value="PROTEIN_KINASE_ST"/>
    <property type="match status" value="1"/>
</dbReference>
<comment type="catalytic activity">
    <reaction evidence="13">
        <text>L-seryl-[protein] + ATP = O-phospho-L-seryl-[protein] + ADP + H(+)</text>
        <dbReference type="Rhea" id="RHEA:17989"/>
        <dbReference type="Rhea" id="RHEA-COMP:9863"/>
        <dbReference type="Rhea" id="RHEA-COMP:11604"/>
        <dbReference type="ChEBI" id="CHEBI:15378"/>
        <dbReference type="ChEBI" id="CHEBI:29999"/>
        <dbReference type="ChEBI" id="CHEBI:30616"/>
        <dbReference type="ChEBI" id="CHEBI:83421"/>
        <dbReference type="ChEBI" id="CHEBI:456216"/>
        <dbReference type="EC" id="2.7.11.22"/>
    </reaction>
</comment>
<dbReference type="GO" id="GO:0070693">
    <property type="term" value="C:P-TEFb-cap methyltransferase complex"/>
    <property type="evidence" value="ECO:0007669"/>
    <property type="project" value="EnsemblFungi"/>
</dbReference>
<dbReference type="GO" id="GO:0032968">
    <property type="term" value="P:positive regulation of transcription elongation by RNA polymerase II"/>
    <property type="evidence" value="ECO:0007669"/>
    <property type="project" value="EnsemblFungi"/>
</dbReference>
<feature type="region of interest" description="Disordered" evidence="16">
    <location>
        <begin position="274"/>
        <end position="495"/>
    </location>
</feature>
<dbReference type="STRING" id="1382522.W6MM24"/>
<evidence type="ECO:0000256" key="3">
    <source>
        <dbReference type="ARBA" id="ARBA00012409"/>
    </source>
</evidence>
<feature type="domain" description="Protein kinase" evidence="17">
    <location>
        <begin position="1"/>
        <end position="272"/>
    </location>
</feature>
<dbReference type="EC" id="2.7.11.22" evidence="4"/>
<keyword evidence="10" id="KW-0539">Nucleus</keyword>
<dbReference type="InterPro" id="IPR050108">
    <property type="entry name" value="CDK"/>
</dbReference>
<dbReference type="GO" id="GO:0004693">
    <property type="term" value="F:cyclin-dependent protein serine/threonine kinase activity"/>
    <property type="evidence" value="ECO:0007669"/>
    <property type="project" value="UniProtKB-EC"/>
</dbReference>
<evidence type="ECO:0000256" key="2">
    <source>
        <dbReference type="ARBA" id="ARBA00006485"/>
    </source>
</evidence>
<name>W6MM24_9ASCO</name>
<dbReference type="HOGENOM" id="CLU_000288_181_21_1"/>
<feature type="compositionally biased region" description="Polar residues" evidence="16">
    <location>
        <begin position="333"/>
        <end position="348"/>
    </location>
</feature>
<dbReference type="PROSITE" id="PS50011">
    <property type="entry name" value="PROTEIN_KINASE_DOM"/>
    <property type="match status" value="1"/>
</dbReference>
<reference evidence="18" key="2">
    <citation type="submission" date="2014-02" db="EMBL/GenBank/DDBJ databases">
        <title>Complete DNA sequence of /Kuraishia capsulata/ illustrates novel genomic features among budding yeasts (/Saccharomycotina/).</title>
        <authorList>
            <person name="Morales L."/>
            <person name="Noel B."/>
            <person name="Porcel B."/>
            <person name="Marcet-Houben M."/>
            <person name="Hullo M-F."/>
            <person name="Sacerdot C."/>
            <person name="Tekaia F."/>
            <person name="Leh-Louis V."/>
            <person name="Despons L."/>
            <person name="Khanna V."/>
            <person name="Aury J-M."/>
            <person name="Barbe V."/>
            <person name="Couloux A."/>
            <person name="Labadie K."/>
            <person name="Pelletier E."/>
            <person name="Souciet J-L."/>
            <person name="Boekhout T."/>
            <person name="Gabaldon T."/>
            <person name="Wincker P."/>
            <person name="Dujon B."/>
        </authorList>
    </citation>
    <scope>NUCLEOTIDE SEQUENCE</scope>
    <source>
        <strain evidence="18">CBS 1993</strain>
    </source>
</reference>
<dbReference type="GO" id="GO:0006368">
    <property type="term" value="P:transcription elongation by RNA polymerase II"/>
    <property type="evidence" value="ECO:0007669"/>
    <property type="project" value="EnsemblFungi"/>
</dbReference>
<dbReference type="GO" id="GO:0008353">
    <property type="term" value="F:RNA polymerase II CTD heptapeptide repeat kinase activity"/>
    <property type="evidence" value="ECO:0007669"/>
    <property type="project" value="UniProtKB-EC"/>
</dbReference>
<evidence type="ECO:0000256" key="9">
    <source>
        <dbReference type="ARBA" id="ARBA00022840"/>
    </source>
</evidence>